<keyword evidence="4 10" id="KW-0808">Transferase</keyword>
<dbReference type="GO" id="GO:0006400">
    <property type="term" value="P:tRNA modification"/>
    <property type="evidence" value="ECO:0007669"/>
    <property type="project" value="TreeGrafter"/>
</dbReference>
<feature type="site" description="Interaction with substrate tRNA" evidence="10">
    <location>
        <position position="101"/>
    </location>
</feature>
<keyword evidence="15" id="KW-1185">Reference proteome</keyword>
<evidence type="ECO:0000256" key="8">
    <source>
        <dbReference type="ARBA" id="ARBA00022842"/>
    </source>
</evidence>
<evidence type="ECO:0000256" key="13">
    <source>
        <dbReference type="RuleBase" id="RU003785"/>
    </source>
</evidence>
<evidence type="ECO:0000256" key="11">
    <source>
        <dbReference type="RuleBase" id="RU003783"/>
    </source>
</evidence>
<dbReference type="AlphaFoldDB" id="A0A420E7P8"/>
<feature type="region of interest" description="Interaction with substrate tRNA" evidence="10">
    <location>
        <begin position="240"/>
        <end position="245"/>
    </location>
</feature>
<organism evidence="14 15">
    <name type="scientific">Alginatibacterium sediminis</name>
    <dbReference type="NCBI Taxonomy" id="2164068"/>
    <lineage>
        <taxon>Bacteria</taxon>
        <taxon>Pseudomonadati</taxon>
        <taxon>Pseudomonadota</taxon>
        <taxon>Gammaproteobacteria</taxon>
        <taxon>Alteromonadales</taxon>
        <taxon>Alteromonadaceae</taxon>
        <taxon>Alginatibacterium</taxon>
    </lineage>
</organism>
<comment type="catalytic activity">
    <reaction evidence="9 10 11">
        <text>adenosine(37) in tRNA + dimethylallyl diphosphate = N(6)-dimethylallyladenosine(37) in tRNA + diphosphate</text>
        <dbReference type="Rhea" id="RHEA:26482"/>
        <dbReference type="Rhea" id="RHEA-COMP:10162"/>
        <dbReference type="Rhea" id="RHEA-COMP:10375"/>
        <dbReference type="ChEBI" id="CHEBI:33019"/>
        <dbReference type="ChEBI" id="CHEBI:57623"/>
        <dbReference type="ChEBI" id="CHEBI:74411"/>
        <dbReference type="ChEBI" id="CHEBI:74415"/>
        <dbReference type="EC" id="2.5.1.75"/>
    </reaction>
</comment>
<dbReference type="GO" id="GO:0005524">
    <property type="term" value="F:ATP binding"/>
    <property type="evidence" value="ECO:0007669"/>
    <property type="project" value="UniProtKB-UniRule"/>
</dbReference>
<evidence type="ECO:0000256" key="6">
    <source>
        <dbReference type="ARBA" id="ARBA00022741"/>
    </source>
</evidence>
<evidence type="ECO:0000256" key="3">
    <source>
        <dbReference type="ARBA" id="ARBA00005842"/>
    </source>
</evidence>
<feature type="region of interest" description="Interaction with substrate tRNA" evidence="10">
    <location>
        <begin position="159"/>
        <end position="163"/>
    </location>
</feature>
<dbReference type="NCBIfam" id="TIGR00174">
    <property type="entry name" value="miaA"/>
    <property type="match status" value="1"/>
</dbReference>
<feature type="binding site" evidence="10">
    <location>
        <begin position="10"/>
        <end position="17"/>
    </location>
    <ligand>
        <name>ATP</name>
        <dbReference type="ChEBI" id="CHEBI:30616"/>
    </ligand>
</feature>
<comment type="caution">
    <text evidence="10">Lacks conserved residue(s) required for the propagation of feature annotation.</text>
</comment>
<feature type="binding site" evidence="10">
    <location>
        <begin position="12"/>
        <end position="17"/>
    </location>
    <ligand>
        <name>substrate</name>
    </ligand>
</feature>
<evidence type="ECO:0000313" key="15">
    <source>
        <dbReference type="Proteomes" id="UP000286482"/>
    </source>
</evidence>
<feature type="site" description="Interaction with substrate tRNA" evidence="10">
    <location>
        <position position="123"/>
    </location>
</feature>
<dbReference type="RefSeq" id="WP_120356335.1">
    <property type="nucleotide sequence ID" value="NZ_RAQO01000009.1"/>
</dbReference>
<dbReference type="FunFam" id="1.10.20.140:FF:000001">
    <property type="entry name" value="tRNA dimethylallyltransferase"/>
    <property type="match status" value="1"/>
</dbReference>
<dbReference type="GO" id="GO:0052381">
    <property type="term" value="F:tRNA dimethylallyltransferase activity"/>
    <property type="evidence" value="ECO:0007669"/>
    <property type="project" value="UniProtKB-UniRule"/>
</dbReference>
<dbReference type="PANTHER" id="PTHR11088">
    <property type="entry name" value="TRNA DIMETHYLALLYLTRANSFERASE"/>
    <property type="match status" value="1"/>
</dbReference>
<gene>
    <name evidence="10 14" type="primary">miaA</name>
    <name evidence="14" type="ORF">DBZ36_17920</name>
</gene>
<evidence type="ECO:0000256" key="10">
    <source>
        <dbReference type="HAMAP-Rule" id="MF_00185"/>
    </source>
</evidence>
<dbReference type="OrthoDB" id="9776390at2"/>
<evidence type="ECO:0000256" key="5">
    <source>
        <dbReference type="ARBA" id="ARBA00022694"/>
    </source>
</evidence>
<accession>A0A420E7P8</accession>
<evidence type="ECO:0000256" key="12">
    <source>
        <dbReference type="RuleBase" id="RU003784"/>
    </source>
</evidence>
<keyword evidence="6 10" id="KW-0547">Nucleotide-binding</keyword>
<evidence type="ECO:0000256" key="1">
    <source>
        <dbReference type="ARBA" id="ARBA00001946"/>
    </source>
</evidence>
<comment type="similarity">
    <text evidence="3 10 13">Belongs to the IPP transferase family.</text>
</comment>
<evidence type="ECO:0000256" key="9">
    <source>
        <dbReference type="ARBA" id="ARBA00049563"/>
    </source>
</evidence>
<name>A0A420E7P8_9ALTE</name>
<reference evidence="14 15" key="1">
    <citation type="submission" date="2018-09" db="EMBL/GenBank/DDBJ databases">
        <authorList>
            <person name="Wang Z."/>
        </authorList>
    </citation>
    <scope>NUCLEOTIDE SEQUENCE [LARGE SCALE GENOMIC DNA]</scope>
    <source>
        <strain evidence="14 15">ALS 81</strain>
    </source>
</reference>
<comment type="subunit">
    <text evidence="10">Monomer.</text>
</comment>
<keyword evidence="8 10" id="KW-0460">Magnesium</keyword>
<dbReference type="Gene3D" id="1.10.20.140">
    <property type="match status" value="1"/>
</dbReference>
<dbReference type="SUPFAM" id="SSF52540">
    <property type="entry name" value="P-loop containing nucleoside triphosphate hydrolases"/>
    <property type="match status" value="2"/>
</dbReference>
<protein>
    <recommendedName>
        <fullName evidence="10">tRNA dimethylallyltransferase</fullName>
        <ecNumber evidence="10">2.5.1.75</ecNumber>
    </recommendedName>
    <alternativeName>
        <fullName evidence="10">Dimethylallyl diphosphate:tRNA dimethylallyltransferase</fullName>
        <shortName evidence="10">DMAPP:tRNA dimethylallyltransferase</shortName>
        <shortName evidence="10">DMATase</shortName>
    </alternativeName>
    <alternativeName>
        <fullName evidence="10">Isopentenyl-diphosphate:tRNA isopentenyltransferase</fullName>
        <shortName evidence="10">IPP transferase</shortName>
        <shortName evidence="10">IPPT</shortName>
        <shortName evidence="10">IPTase</shortName>
    </alternativeName>
</protein>
<evidence type="ECO:0000256" key="7">
    <source>
        <dbReference type="ARBA" id="ARBA00022840"/>
    </source>
</evidence>
<dbReference type="InterPro" id="IPR039657">
    <property type="entry name" value="Dimethylallyltransferase"/>
</dbReference>
<feature type="region of interest" description="Interaction with substrate tRNA" evidence="10">
    <location>
        <begin position="35"/>
        <end position="38"/>
    </location>
</feature>
<sequence length="304" mass="34287">MNKQVLCLMGPTGSGKTELAMQLYAQRGFELISVDSALIYREMDIGTAKPNTAELKKAPHALIDIRDPSQSYSAADFRQDAIALIDRAHGRGNTPLLVGGSMLYFKALVDGISPLPSSDASIRAEIEAQGALLGWQELHRQLAEFDPIAAARIHPNDPQRLARAIEVWRISGKTLSYYQSLKADDLGYNFSQFALLDNDRETLNQRIEIRFDDMLSQGFEQEVKALMARADLDLSLPSMRCVGYRQMWLYLSGELSFDEMRFRAIVATRQLAKKQRTWLRSWPNAQRLIPKQSQNIKLVLDALN</sequence>
<dbReference type="Gene3D" id="3.40.50.300">
    <property type="entry name" value="P-loop containing nucleotide triphosphate hydrolases"/>
    <property type="match status" value="1"/>
</dbReference>
<proteinExistence type="inferred from homology"/>
<comment type="cofactor">
    <cofactor evidence="1 10">
        <name>Mg(2+)</name>
        <dbReference type="ChEBI" id="CHEBI:18420"/>
    </cofactor>
</comment>
<dbReference type="Pfam" id="PF01715">
    <property type="entry name" value="IPPT"/>
    <property type="match status" value="1"/>
</dbReference>
<dbReference type="EC" id="2.5.1.75" evidence="10"/>
<comment type="caution">
    <text evidence="14">The sequence shown here is derived from an EMBL/GenBank/DDBJ whole genome shotgun (WGS) entry which is preliminary data.</text>
</comment>
<dbReference type="PANTHER" id="PTHR11088:SF60">
    <property type="entry name" value="TRNA DIMETHYLALLYLTRANSFERASE"/>
    <property type="match status" value="1"/>
</dbReference>
<dbReference type="HAMAP" id="MF_00185">
    <property type="entry name" value="IPP_trans"/>
    <property type="match status" value="1"/>
</dbReference>
<evidence type="ECO:0000313" key="14">
    <source>
        <dbReference type="EMBL" id="RKF14524.1"/>
    </source>
</evidence>
<evidence type="ECO:0000256" key="4">
    <source>
        <dbReference type="ARBA" id="ARBA00022679"/>
    </source>
</evidence>
<dbReference type="InterPro" id="IPR027417">
    <property type="entry name" value="P-loop_NTPase"/>
</dbReference>
<evidence type="ECO:0000256" key="2">
    <source>
        <dbReference type="ARBA" id="ARBA00003213"/>
    </source>
</evidence>
<keyword evidence="5 10" id="KW-0819">tRNA processing</keyword>
<comment type="function">
    <text evidence="2 10 12">Catalyzes the transfer of a dimethylallyl group onto the adenine at position 37 in tRNAs that read codons beginning with uridine, leading to the formation of N6-(dimethylallyl)adenosine (i(6)A).</text>
</comment>
<keyword evidence="7 10" id="KW-0067">ATP-binding</keyword>
<dbReference type="Proteomes" id="UP000286482">
    <property type="component" value="Unassembled WGS sequence"/>
</dbReference>
<dbReference type="InterPro" id="IPR018022">
    <property type="entry name" value="IPT"/>
</dbReference>
<dbReference type="EMBL" id="RAQO01000009">
    <property type="protein sequence ID" value="RKF14524.1"/>
    <property type="molecule type" value="Genomic_DNA"/>
</dbReference>